<dbReference type="KEGG" id="vnx:VNE69_04024"/>
<proteinExistence type="predicted"/>
<evidence type="ECO:0000313" key="1">
    <source>
        <dbReference type="EMBL" id="WUR03195.1"/>
    </source>
</evidence>
<protein>
    <submittedName>
        <fullName evidence="1">SP-containing protein</fullName>
    </submittedName>
</protein>
<evidence type="ECO:0000313" key="2">
    <source>
        <dbReference type="Proteomes" id="UP001334084"/>
    </source>
</evidence>
<dbReference type="RefSeq" id="XP_065329340.1">
    <property type="nucleotide sequence ID" value="XM_065473268.1"/>
</dbReference>
<dbReference type="AlphaFoldDB" id="A0AAX4JB46"/>
<dbReference type="GeneID" id="90541014"/>
<name>A0AAX4JB46_9MICR</name>
<reference evidence="1" key="1">
    <citation type="journal article" date="2024" name="BMC Genomics">
        <title>Functional annotation of a divergent genome using sequence and structure-based similarity.</title>
        <authorList>
            <person name="Svedberg D."/>
            <person name="Winiger R.R."/>
            <person name="Berg A."/>
            <person name="Sharma H."/>
            <person name="Tellgren-Roth C."/>
            <person name="Debrunner-Vossbrinck B.A."/>
            <person name="Vossbrinck C.R."/>
            <person name="Barandun J."/>
        </authorList>
    </citation>
    <scope>NUCLEOTIDE SEQUENCE</scope>
    <source>
        <strain evidence="1">Illinois isolate</strain>
    </source>
</reference>
<sequence length="151" mass="17856">MIFTCFIWKIVSESFEAKDLLNDFIIIHEVNLQALKDYKEKIREHYKEDTRFRKVEEKIKEYLEFNDKNFQVLTITSEMITNLELKTKIEEIINEIKKAANQQTDTSKCHQSVSMNKKESKSLHTKIKGLHDNLIRTLESEIDCINSFGPI</sequence>
<dbReference type="Proteomes" id="UP001334084">
    <property type="component" value="Chromosome 4"/>
</dbReference>
<dbReference type="EMBL" id="CP142729">
    <property type="protein sequence ID" value="WUR03195.1"/>
    <property type="molecule type" value="Genomic_DNA"/>
</dbReference>
<organism evidence="1 2">
    <name type="scientific">Vairimorpha necatrix</name>
    <dbReference type="NCBI Taxonomy" id="6039"/>
    <lineage>
        <taxon>Eukaryota</taxon>
        <taxon>Fungi</taxon>
        <taxon>Fungi incertae sedis</taxon>
        <taxon>Microsporidia</taxon>
        <taxon>Nosematidae</taxon>
        <taxon>Vairimorpha</taxon>
    </lineage>
</organism>
<accession>A0AAX4JB46</accession>
<gene>
    <name evidence="1" type="ORF">VNE69_04024</name>
</gene>
<keyword evidence="2" id="KW-1185">Reference proteome</keyword>